<feature type="non-terminal residue" evidence="1">
    <location>
        <position position="1"/>
    </location>
</feature>
<gene>
    <name evidence="1" type="ORF">BYL167_LOCUS29585</name>
    <name evidence="2" type="ORF">GIL414_LOCUS33760</name>
</gene>
<dbReference type="EMBL" id="CAJOBH010045788">
    <property type="protein sequence ID" value="CAF4353556.1"/>
    <property type="molecule type" value="Genomic_DNA"/>
</dbReference>
<sequence length="41" mass="4718">MLILVEVNMDELSVGIQNIILRNFLLEMLAKTIAEEKRSQT</sequence>
<accession>A0A8S2UN86</accession>
<dbReference type="EMBL" id="CAJOBJ010075953">
    <property type="protein sequence ID" value="CAF4480131.1"/>
    <property type="molecule type" value="Genomic_DNA"/>
</dbReference>
<dbReference type="AlphaFoldDB" id="A0A8S2UN86"/>
<evidence type="ECO:0000313" key="1">
    <source>
        <dbReference type="EMBL" id="CAF4353556.1"/>
    </source>
</evidence>
<organism evidence="1 3">
    <name type="scientific">Rotaria magnacalcarata</name>
    <dbReference type="NCBI Taxonomy" id="392030"/>
    <lineage>
        <taxon>Eukaryota</taxon>
        <taxon>Metazoa</taxon>
        <taxon>Spiralia</taxon>
        <taxon>Gnathifera</taxon>
        <taxon>Rotifera</taxon>
        <taxon>Eurotatoria</taxon>
        <taxon>Bdelloidea</taxon>
        <taxon>Philodinida</taxon>
        <taxon>Philodinidae</taxon>
        <taxon>Rotaria</taxon>
    </lineage>
</organism>
<reference evidence="1" key="1">
    <citation type="submission" date="2021-02" db="EMBL/GenBank/DDBJ databases">
        <authorList>
            <person name="Nowell W R."/>
        </authorList>
    </citation>
    <scope>NUCLEOTIDE SEQUENCE</scope>
</reference>
<evidence type="ECO:0000313" key="3">
    <source>
        <dbReference type="Proteomes" id="UP000681967"/>
    </source>
</evidence>
<evidence type="ECO:0000313" key="2">
    <source>
        <dbReference type="EMBL" id="CAF4480131.1"/>
    </source>
</evidence>
<dbReference type="Proteomes" id="UP000681720">
    <property type="component" value="Unassembled WGS sequence"/>
</dbReference>
<proteinExistence type="predicted"/>
<dbReference type="Proteomes" id="UP000681967">
    <property type="component" value="Unassembled WGS sequence"/>
</dbReference>
<protein>
    <submittedName>
        <fullName evidence="1">Uncharacterized protein</fullName>
    </submittedName>
</protein>
<name>A0A8S2UN86_9BILA</name>
<comment type="caution">
    <text evidence="1">The sequence shown here is derived from an EMBL/GenBank/DDBJ whole genome shotgun (WGS) entry which is preliminary data.</text>
</comment>